<dbReference type="AlphaFoldDB" id="A0A9D2VVT1"/>
<accession>A0A9D2VVT1</accession>
<dbReference type="GO" id="GO:0070402">
    <property type="term" value="F:NADPH binding"/>
    <property type="evidence" value="ECO:0007669"/>
    <property type="project" value="TreeGrafter"/>
</dbReference>
<sequence>MLEGGIGMIPETMKAVVLTAPVKAEDVRPTDVPVPSVRPGWVLVKVKAFGMNHSEQILRQSEIRADYIRKPLIPGIECVGEIADPSDSRFRKGDKVAAFMGGMGRSFHGSYAQYALLPAHHVFAVFSELSWTELAAVPETYFTAWGSLFQCLDLRTEDVLLVRGATCALGYAAIQLAKAMGCRVIATTHKEEKLSLLGEADAVVEDTGRLAESEAFHRAVKEMKAVTKALELVGSKTLRDTLQCMGPGGVVCNTGVLGGVFALRGFDPIKDIPNGVYLTGFHSNWPSQKDVDAIFDFLERNRLKPCVGKVFPFSKVREACMAMDDGTVNGKIVVSVSE</sequence>
<proteinExistence type="predicted"/>
<dbReference type="SMART" id="SM00829">
    <property type="entry name" value="PKS_ER"/>
    <property type="match status" value="1"/>
</dbReference>
<dbReference type="Pfam" id="PF08240">
    <property type="entry name" value="ADH_N"/>
    <property type="match status" value="1"/>
</dbReference>
<name>A0A9D2VVT1_9FIRM</name>
<dbReference type="InterPro" id="IPR013149">
    <property type="entry name" value="ADH-like_C"/>
</dbReference>
<dbReference type="PANTHER" id="PTHR48106">
    <property type="entry name" value="QUINONE OXIDOREDUCTASE PIG3-RELATED"/>
    <property type="match status" value="1"/>
</dbReference>
<comment type="caution">
    <text evidence="4">The sequence shown here is derived from an EMBL/GenBank/DDBJ whole genome shotgun (WGS) entry which is preliminary data.</text>
</comment>
<dbReference type="InterPro" id="IPR036291">
    <property type="entry name" value="NAD(P)-bd_dom_sf"/>
</dbReference>
<dbReference type="SUPFAM" id="SSF50129">
    <property type="entry name" value="GroES-like"/>
    <property type="match status" value="1"/>
</dbReference>
<feature type="domain" description="Enoyl reductase (ER)" evidence="3">
    <location>
        <begin position="23"/>
        <end position="334"/>
    </location>
</feature>
<dbReference type="SUPFAM" id="SSF51735">
    <property type="entry name" value="NAD(P)-binding Rossmann-fold domains"/>
    <property type="match status" value="1"/>
</dbReference>
<dbReference type="InterPro" id="IPR020843">
    <property type="entry name" value="ER"/>
</dbReference>
<dbReference type="Gene3D" id="3.90.180.10">
    <property type="entry name" value="Medium-chain alcohol dehydrogenases, catalytic domain"/>
    <property type="match status" value="1"/>
</dbReference>
<keyword evidence="2" id="KW-0560">Oxidoreductase</keyword>
<evidence type="ECO:0000313" key="5">
    <source>
        <dbReference type="Proteomes" id="UP000813420"/>
    </source>
</evidence>
<dbReference type="Pfam" id="PF00107">
    <property type="entry name" value="ADH_zinc_N"/>
    <property type="match status" value="1"/>
</dbReference>
<organism evidence="4 5">
    <name type="scientific">Merdimonas faecis</name>
    <dbReference type="NCBI Taxonomy" id="1653435"/>
    <lineage>
        <taxon>Bacteria</taxon>
        <taxon>Bacillati</taxon>
        <taxon>Bacillota</taxon>
        <taxon>Clostridia</taxon>
        <taxon>Lachnospirales</taxon>
        <taxon>Lachnospiraceae</taxon>
        <taxon>Merdimonas</taxon>
    </lineage>
</organism>
<dbReference type="InterPro" id="IPR013154">
    <property type="entry name" value="ADH-like_N"/>
</dbReference>
<keyword evidence="1" id="KW-0521">NADP</keyword>
<evidence type="ECO:0000259" key="3">
    <source>
        <dbReference type="SMART" id="SM00829"/>
    </source>
</evidence>
<evidence type="ECO:0000313" key="4">
    <source>
        <dbReference type="EMBL" id="HJH48864.1"/>
    </source>
</evidence>
<dbReference type="PANTHER" id="PTHR48106:SF18">
    <property type="entry name" value="QUINONE OXIDOREDUCTASE PIG3"/>
    <property type="match status" value="1"/>
</dbReference>
<dbReference type="GO" id="GO:0016651">
    <property type="term" value="F:oxidoreductase activity, acting on NAD(P)H"/>
    <property type="evidence" value="ECO:0007669"/>
    <property type="project" value="TreeGrafter"/>
</dbReference>
<dbReference type="EMBL" id="DYXE01000010">
    <property type="protein sequence ID" value="HJH48864.1"/>
    <property type="molecule type" value="Genomic_DNA"/>
</dbReference>
<evidence type="ECO:0000256" key="2">
    <source>
        <dbReference type="ARBA" id="ARBA00023002"/>
    </source>
</evidence>
<protein>
    <submittedName>
        <fullName evidence="4">Zinc-binding dehydrogenase</fullName>
    </submittedName>
</protein>
<dbReference type="Proteomes" id="UP000813420">
    <property type="component" value="Unassembled WGS sequence"/>
</dbReference>
<evidence type="ECO:0000256" key="1">
    <source>
        <dbReference type="ARBA" id="ARBA00022857"/>
    </source>
</evidence>
<gene>
    <name evidence="4" type="ORF">K8V39_01205</name>
</gene>
<reference evidence="4" key="2">
    <citation type="submission" date="2021-09" db="EMBL/GenBank/DDBJ databases">
        <authorList>
            <person name="Gilroy R."/>
        </authorList>
    </citation>
    <scope>NUCLEOTIDE SEQUENCE</scope>
    <source>
        <strain evidence="4">USAMLcec4-12693</strain>
    </source>
</reference>
<reference evidence="4" key="1">
    <citation type="journal article" date="2021" name="PeerJ">
        <title>Extensive microbial diversity within the chicken gut microbiome revealed by metagenomics and culture.</title>
        <authorList>
            <person name="Gilroy R."/>
            <person name="Ravi A."/>
            <person name="Getino M."/>
            <person name="Pursley I."/>
            <person name="Horton D.L."/>
            <person name="Alikhan N.F."/>
            <person name="Baker D."/>
            <person name="Gharbi K."/>
            <person name="Hall N."/>
            <person name="Watson M."/>
            <person name="Adriaenssens E.M."/>
            <person name="Foster-Nyarko E."/>
            <person name="Jarju S."/>
            <person name="Secka A."/>
            <person name="Antonio M."/>
            <person name="Oren A."/>
            <person name="Chaudhuri R.R."/>
            <person name="La Ragione R."/>
            <person name="Hildebrand F."/>
            <person name="Pallen M.J."/>
        </authorList>
    </citation>
    <scope>NUCLEOTIDE SEQUENCE</scope>
    <source>
        <strain evidence="4">USAMLcec4-12693</strain>
    </source>
</reference>
<dbReference type="RefSeq" id="WP_277271504.1">
    <property type="nucleotide sequence ID" value="NZ_DYXE01000010.1"/>
</dbReference>
<dbReference type="InterPro" id="IPR011032">
    <property type="entry name" value="GroES-like_sf"/>
</dbReference>